<evidence type="ECO:0000313" key="1">
    <source>
        <dbReference type="EMBL" id="MBW4546185.1"/>
    </source>
</evidence>
<sequence>MSEELKPDPKQTDVQEAELAAQNMVEGKEKVPEVDFDVDYEASKEYSVSDVDKSEAGS</sequence>
<organism evidence="1 2">
    <name type="scientific">Symplocastrum torsivum CPER-KK1</name>
    <dbReference type="NCBI Taxonomy" id="450513"/>
    <lineage>
        <taxon>Bacteria</taxon>
        <taxon>Bacillati</taxon>
        <taxon>Cyanobacteriota</taxon>
        <taxon>Cyanophyceae</taxon>
        <taxon>Oscillatoriophycideae</taxon>
        <taxon>Oscillatoriales</taxon>
        <taxon>Microcoleaceae</taxon>
        <taxon>Symplocastrum</taxon>
    </lineage>
</organism>
<gene>
    <name evidence="1" type="ORF">KME25_17320</name>
</gene>
<dbReference type="EMBL" id="JAHHIF010000022">
    <property type="protein sequence ID" value="MBW4546185.1"/>
    <property type="molecule type" value="Genomic_DNA"/>
</dbReference>
<reference evidence="1" key="1">
    <citation type="submission" date="2021-05" db="EMBL/GenBank/DDBJ databases">
        <authorList>
            <person name="Pietrasiak N."/>
            <person name="Ward R."/>
            <person name="Stajich J.E."/>
            <person name="Kurbessoian T."/>
        </authorList>
    </citation>
    <scope>NUCLEOTIDE SEQUENCE</scope>
    <source>
        <strain evidence="1">CPER-KK1</strain>
    </source>
</reference>
<reference evidence="1" key="2">
    <citation type="journal article" date="2022" name="Microbiol. Resour. Announc.">
        <title>Metagenome Sequencing to Explore Phylogenomics of Terrestrial Cyanobacteria.</title>
        <authorList>
            <person name="Ward R.D."/>
            <person name="Stajich J.E."/>
            <person name="Johansen J.R."/>
            <person name="Huntemann M."/>
            <person name="Clum A."/>
            <person name="Foster B."/>
            <person name="Foster B."/>
            <person name="Roux S."/>
            <person name="Palaniappan K."/>
            <person name="Varghese N."/>
            <person name="Mukherjee S."/>
            <person name="Reddy T.B.K."/>
            <person name="Daum C."/>
            <person name="Copeland A."/>
            <person name="Chen I.A."/>
            <person name="Ivanova N.N."/>
            <person name="Kyrpides N.C."/>
            <person name="Shapiro N."/>
            <person name="Eloe-Fadrosh E.A."/>
            <person name="Pietrasiak N."/>
        </authorList>
    </citation>
    <scope>NUCLEOTIDE SEQUENCE</scope>
    <source>
        <strain evidence="1">CPER-KK1</strain>
    </source>
</reference>
<name>A0A951PLJ5_9CYAN</name>
<protein>
    <submittedName>
        <fullName evidence="1">Uncharacterized protein</fullName>
    </submittedName>
</protein>
<proteinExistence type="predicted"/>
<dbReference type="Proteomes" id="UP000753908">
    <property type="component" value="Unassembled WGS sequence"/>
</dbReference>
<accession>A0A951PLJ5</accession>
<comment type="caution">
    <text evidence="1">The sequence shown here is derived from an EMBL/GenBank/DDBJ whole genome shotgun (WGS) entry which is preliminary data.</text>
</comment>
<evidence type="ECO:0000313" key="2">
    <source>
        <dbReference type="Proteomes" id="UP000753908"/>
    </source>
</evidence>
<dbReference type="AlphaFoldDB" id="A0A951PLJ5"/>